<evidence type="ECO:0000256" key="1">
    <source>
        <dbReference type="SAM" id="MobiDB-lite"/>
    </source>
</evidence>
<proteinExistence type="predicted"/>
<evidence type="ECO:0000313" key="2">
    <source>
        <dbReference type="EMBL" id="RKP05208.1"/>
    </source>
</evidence>
<name>A0A4P9XHR4_9FUNG</name>
<dbReference type="OrthoDB" id="5529571at2759"/>
<evidence type="ECO:0000313" key="3">
    <source>
        <dbReference type="Proteomes" id="UP000271241"/>
    </source>
</evidence>
<feature type="non-terminal residue" evidence="2">
    <location>
        <position position="134"/>
    </location>
</feature>
<organism evidence="2 3">
    <name type="scientific">Thamnocephalis sphaerospora</name>
    <dbReference type="NCBI Taxonomy" id="78915"/>
    <lineage>
        <taxon>Eukaryota</taxon>
        <taxon>Fungi</taxon>
        <taxon>Fungi incertae sedis</taxon>
        <taxon>Zoopagomycota</taxon>
        <taxon>Zoopagomycotina</taxon>
        <taxon>Zoopagomycetes</taxon>
        <taxon>Zoopagales</taxon>
        <taxon>Sigmoideomycetaceae</taxon>
        <taxon>Thamnocephalis</taxon>
    </lineage>
</organism>
<feature type="region of interest" description="Disordered" evidence="1">
    <location>
        <begin position="29"/>
        <end position="92"/>
    </location>
</feature>
<dbReference type="EMBL" id="KZ993219">
    <property type="protein sequence ID" value="RKP05208.1"/>
    <property type="molecule type" value="Genomic_DNA"/>
</dbReference>
<feature type="compositionally biased region" description="Basic and acidic residues" evidence="1">
    <location>
        <begin position="29"/>
        <end position="42"/>
    </location>
</feature>
<sequence length="134" mass="15039">MDSHDAEDVVAEAESSQIAADASLWQEWQRRSRMRQESEARSRMPPRYRASTRRRRPAGGLGDESTDIDTDTDSIEDSDESGNSASRALVRAEPAPDNTLRGWLVWTLRLGLFHLFIPFLNGVMLGFGEICANE</sequence>
<reference evidence="3" key="1">
    <citation type="journal article" date="2018" name="Nat. Microbiol.">
        <title>Leveraging single-cell genomics to expand the fungal tree of life.</title>
        <authorList>
            <person name="Ahrendt S.R."/>
            <person name="Quandt C.A."/>
            <person name="Ciobanu D."/>
            <person name="Clum A."/>
            <person name="Salamov A."/>
            <person name="Andreopoulos B."/>
            <person name="Cheng J.F."/>
            <person name="Woyke T."/>
            <person name="Pelin A."/>
            <person name="Henrissat B."/>
            <person name="Reynolds N.K."/>
            <person name="Benny G.L."/>
            <person name="Smith M.E."/>
            <person name="James T.Y."/>
            <person name="Grigoriev I.V."/>
        </authorList>
    </citation>
    <scope>NUCLEOTIDE SEQUENCE [LARGE SCALE GENOMIC DNA]</scope>
    <source>
        <strain evidence="3">RSA 1356</strain>
    </source>
</reference>
<dbReference type="Pfam" id="PF08219">
    <property type="entry name" value="TOM13"/>
    <property type="match status" value="1"/>
</dbReference>
<feature type="compositionally biased region" description="Basic residues" evidence="1">
    <location>
        <begin position="44"/>
        <end position="57"/>
    </location>
</feature>
<gene>
    <name evidence="2" type="ORF">THASP1DRAFT_32951</name>
</gene>
<dbReference type="AlphaFoldDB" id="A0A4P9XHR4"/>
<dbReference type="Proteomes" id="UP000271241">
    <property type="component" value="Unassembled WGS sequence"/>
</dbReference>
<dbReference type="GO" id="GO:0005741">
    <property type="term" value="C:mitochondrial outer membrane"/>
    <property type="evidence" value="ECO:0007669"/>
    <property type="project" value="InterPro"/>
</dbReference>
<dbReference type="InterPro" id="IPR013262">
    <property type="entry name" value="OMP_MIM1/TOM13_mt"/>
</dbReference>
<keyword evidence="3" id="KW-1185">Reference proteome</keyword>
<accession>A0A4P9XHR4</accession>
<protein>
    <submittedName>
        <fullName evidence="2">Uncharacterized protein</fullName>
    </submittedName>
</protein>
<feature type="compositionally biased region" description="Acidic residues" evidence="1">
    <location>
        <begin position="64"/>
        <end position="80"/>
    </location>
</feature>